<dbReference type="InterPro" id="IPR025705">
    <property type="entry name" value="Beta_hexosaminidase_sua/sub"/>
</dbReference>
<evidence type="ECO:0000256" key="1">
    <source>
        <dbReference type="ARBA" id="ARBA00006285"/>
    </source>
</evidence>
<feature type="active site" description="Proton donor" evidence="4">
    <location>
        <position position="314"/>
    </location>
</feature>
<evidence type="ECO:0000256" key="4">
    <source>
        <dbReference type="PIRSR" id="PIRSR625705-1"/>
    </source>
</evidence>
<evidence type="ECO:0000259" key="6">
    <source>
        <dbReference type="Pfam" id="PF00728"/>
    </source>
</evidence>
<dbReference type="PRINTS" id="PR00738">
    <property type="entry name" value="GLHYDRLASE20"/>
</dbReference>
<dbReference type="GO" id="GO:0016020">
    <property type="term" value="C:membrane"/>
    <property type="evidence" value="ECO:0007669"/>
    <property type="project" value="TreeGrafter"/>
</dbReference>
<keyword evidence="2" id="KW-0378">Hydrolase</keyword>
<protein>
    <submittedName>
        <fullName evidence="8">Hexosaminidase</fullName>
    </submittedName>
</protein>
<keyword evidence="9" id="KW-1185">Reference proteome</keyword>
<dbReference type="Pfam" id="PF00728">
    <property type="entry name" value="Glyco_hydro_20"/>
    <property type="match status" value="1"/>
</dbReference>
<dbReference type="Pfam" id="PF02838">
    <property type="entry name" value="Glyco_hydro_20b"/>
    <property type="match status" value="1"/>
</dbReference>
<evidence type="ECO:0000313" key="8">
    <source>
        <dbReference type="EMBL" id="SDC68814.1"/>
    </source>
</evidence>
<dbReference type="Gene3D" id="3.30.379.10">
    <property type="entry name" value="Chitobiase/beta-hexosaminidase domain 2-like"/>
    <property type="match status" value="1"/>
</dbReference>
<keyword evidence="3" id="KW-0326">Glycosidase</keyword>
<keyword evidence="5" id="KW-0732">Signal</keyword>
<name>A0A1G6NN63_9BACT</name>
<dbReference type="SUPFAM" id="SSF51445">
    <property type="entry name" value="(Trans)glycosidases"/>
    <property type="match status" value="1"/>
</dbReference>
<feature type="domain" description="Beta-hexosaminidase bacterial type N-terminal" evidence="7">
    <location>
        <begin position="23"/>
        <end position="155"/>
    </location>
</feature>
<dbReference type="STRING" id="1640674.SAMN05216323_104420"/>
<feature type="domain" description="Glycoside hydrolase family 20 catalytic" evidence="6">
    <location>
        <begin position="158"/>
        <end position="468"/>
    </location>
</feature>
<dbReference type="GO" id="GO:0005764">
    <property type="term" value="C:lysosome"/>
    <property type="evidence" value="ECO:0007669"/>
    <property type="project" value="TreeGrafter"/>
</dbReference>
<proteinExistence type="inferred from homology"/>
<dbReference type="RefSeq" id="WP_092439175.1">
    <property type="nucleotide sequence ID" value="NZ_FMYP01000044.1"/>
</dbReference>
<dbReference type="GO" id="GO:0005975">
    <property type="term" value="P:carbohydrate metabolic process"/>
    <property type="evidence" value="ECO:0007669"/>
    <property type="project" value="InterPro"/>
</dbReference>
<dbReference type="GO" id="GO:0004563">
    <property type="term" value="F:beta-N-acetylhexosaminidase activity"/>
    <property type="evidence" value="ECO:0007669"/>
    <property type="project" value="InterPro"/>
</dbReference>
<dbReference type="OrthoDB" id="1090159at2"/>
<evidence type="ECO:0000256" key="5">
    <source>
        <dbReference type="SAM" id="SignalP"/>
    </source>
</evidence>
<dbReference type="GO" id="GO:0030203">
    <property type="term" value="P:glycosaminoglycan metabolic process"/>
    <property type="evidence" value="ECO:0007669"/>
    <property type="project" value="TreeGrafter"/>
</dbReference>
<dbReference type="InterPro" id="IPR029018">
    <property type="entry name" value="Hex-like_dom2"/>
</dbReference>
<dbReference type="PANTHER" id="PTHR22600:SF21">
    <property type="entry name" value="BETA-HEXOSAMINIDASE A"/>
    <property type="match status" value="1"/>
</dbReference>
<dbReference type="Gene3D" id="3.20.20.80">
    <property type="entry name" value="Glycosidases"/>
    <property type="match status" value="1"/>
</dbReference>
<dbReference type="InterPro" id="IPR015883">
    <property type="entry name" value="Glyco_hydro_20_cat"/>
</dbReference>
<dbReference type="InterPro" id="IPR015882">
    <property type="entry name" value="HEX_bac_N"/>
</dbReference>
<dbReference type="Proteomes" id="UP000199452">
    <property type="component" value="Unassembled WGS sequence"/>
</dbReference>
<gene>
    <name evidence="8" type="ORF">SAMN05216323_104420</name>
</gene>
<comment type="similarity">
    <text evidence="1">Belongs to the glycosyl hydrolase 20 family.</text>
</comment>
<dbReference type="EMBL" id="FMYP01000044">
    <property type="protein sequence ID" value="SDC68814.1"/>
    <property type="molecule type" value="Genomic_DNA"/>
</dbReference>
<feature type="chain" id="PRO_5011517426" evidence="5">
    <location>
        <begin position="20"/>
        <end position="673"/>
    </location>
</feature>
<reference evidence="8 9" key="1">
    <citation type="submission" date="2016-09" db="EMBL/GenBank/DDBJ databases">
        <authorList>
            <person name="Capua I."/>
            <person name="De Benedictis P."/>
            <person name="Joannis T."/>
            <person name="Lombin L.H."/>
            <person name="Cattoli G."/>
        </authorList>
    </citation>
    <scope>NUCLEOTIDE SEQUENCE [LARGE SCALE GENOMIC DNA]</scope>
    <source>
        <strain evidence="8 9">A7P-90m</strain>
    </source>
</reference>
<accession>A0A1G6NN63</accession>
<dbReference type="PANTHER" id="PTHR22600">
    <property type="entry name" value="BETA-HEXOSAMINIDASE"/>
    <property type="match status" value="1"/>
</dbReference>
<feature type="signal peptide" evidence="5">
    <location>
        <begin position="1"/>
        <end position="19"/>
    </location>
</feature>
<evidence type="ECO:0000256" key="2">
    <source>
        <dbReference type="ARBA" id="ARBA00022801"/>
    </source>
</evidence>
<evidence type="ECO:0000256" key="3">
    <source>
        <dbReference type="ARBA" id="ARBA00023295"/>
    </source>
</evidence>
<dbReference type="InterPro" id="IPR017853">
    <property type="entry name" value="GH"/>
</dbReference>
<sequence>MKKLLPLFAAILISANLSATNTLNLMPYPSEVKFGVGKFTVDKSLRISIQGQYNNRLTPNVGRFVQRLSKRTTITLDRDTIITGKPNATFTIAVNRSGIVKLGEDESYRLIIDSSRISLTAETELGAMHGLETILQLLDRNEKEFFLPAIEINDQPRFAWRGLMIDAGRHFIPVDIVKHNIDGMAMVKLNVLHWHLSEDQGFRIECKTFPKLHEMGSNGEYYTQQEVKEVIAYAAERGIRVMPEFDIPGHAAAWMVGYPKLSSGTDTNRIEKYFGGFRPTLNPTERYTYRFLKKFFKEMCALFPDDYMHIGGDENNGLQWNENPKIQAFMKKNGIKNNNELQVYFNAKVLDIITKNGKKMMGWDEIFQPNLPKNIVIHSWRGREYMEQAAKKGYQSVLSAGFYIDLFRPASYHYLNDPLPADTILTDAERRLILGGEATMWAELTNYETEDMRIWPRTAAIAERLWSPSGINDVDDMYRRLNIISIQLEETGLTHIKNREMMMRRLCNSYDVEPLRILLDAVEPREGYKRHGSKPRYNTESPLSRAVDIALPDAPDAIRFRLTLKDYLQIKSQNSYLTLTEMLNQWALCYGRVSNLAANNVALQELLPLASNLTQIANIAQPLLPMIQSGKTITAEEADAIKTQVKELAKPVGELEVAIGESVGMIVDALVMK</sequence>
<evidence type="ECO:0000313" key="9">
    <source>
        <dbReference type="Proteomes" id="UP000199452"/>
    </source>
</evidence>
<dbReference type="GO" id="GO:0006689">
    <property type="term" value="P:ganglioside catabolic process"/>
    <property type="evidence" value="ECO:0007669"/>
    <property type="project" value="TreeGrafter"/>
</dbReference>
<dbReference type="SUPFAM" id="SSF55545">
    <property type="entry name" value="beta-N-acetylhexosaminidase-like domain"/>
    <property type="match status" value="1"/>
</dbReference>
<dbReference type="AlphaFoldDB" id="A0A1G6NN63"/>
<evidence type="ECO:0000259" key="7">
    <source>
        <dbReference type="Pfam" id="PF02838"/>
    </source>
</evidence>
<organism evidence="8 9">
    <name type="scientific">Williamwhitmania taraxaci</name>
    <dbReference type="NCBI Taxonomy" id="1640674"/>
    <lineage>
        <taxon>Bacteria</taxon>
        <taxon>Pseudomonadati</taxon>
        <taxon>Bacteroidota</taxon>
        <taxon>Bacteroidia</taxon>
        <taxon>Bacteroidales</taxon>
        <taxon>Williamwhitmaniaceae</taxon>
        <taxon>Williamwhitmania</taxon>
    </lineage>
</organism>